<dbReference type="GO" id="GO:0005829">
    <property type="term" value="C:cytosol"/>
    <property type="evidence" value="ECO:0007669"/>
    <property type="project" value="UniProtKB-ARBA"/>
</dbReference>
<dbReference type="PANTHER" id="PTHR43150:SF2">
    <property type="entry name" value="HYPERKINETIC, ISOFORM M"/>
    <property type="match status" value="1"/>
</dbReference>
<proteinExistence type="inferred from homology"/>
<dbReference type="EMBL" id="BDQX01000098">
    <property type="protein sequence ID" value="GBG07512.1"/>
    <property type="molecule type" value="Genomic_DNA"/>
</dbReference>
<comment type="similarity">
    <text evidence="1">Belongs to the shaker potassium channel beta subunit family.</text>
</comment>
<evidence type="ECO:0000259" key="4">
    <source>
        <dbReference type="Pfam" id="PF00248"/>
    </source>
</evidence>
<evidence type="ECO:0000256" key="1">
    <source>
        <dbReference type="ARBA" id="ARBA00006515"/>
    </source>
</evidence>
<dbReference type="GO" id="GO:0034220">
    <property type="term" value="P:monoatomic ion transmembrane transport"/>
    <property type="evidence" value="ECO:0007669"/>
    <property type="project" value="UniProtKB-KW"/>
</dbReference>
<dbReference type="InterPro" id="IPR023210">
    <property type="entry name" value="NADP_OxRdtase_dom"/>
</dbReference>
<protein>
    <submittedName>
        <fullName evidence="5">Voltage-gated potassium channel</fullName>
    </submittedName>
</protein>
<gene>
    <name evidence="5" type="ORF">PAT3040_02065</name>
</gene>
<feature type="domain" description="NADP-dependent oxidoreductase" evidence="4">
    <location>
        <begin position="15"/>
        <end position="315"/>
    </location>
</feature>
<comment type="caution">
    <text evidence="5">The sequence shown here is derived from an EMBL/GenBank/DDBJ whole genome shotgun (WGS) entry which is preliminary data.</text>
</comment>
<dbReference type="SUPFAM" id="SSF51430">
    <property type="entry name" value="NAD(P)-linked oxidoreductase"/>
    <property type="match status" value="1"/>
</dbReference>
<organism evidence="5 6">
    <name type="scientific">Paenibacillus agaridevorans</name>
    <dbReference type="NCBI Taxonomy" id="171404"/>
    <lineage>
        <taxon>Bacteria</taxon>
        <taxon>Bacillati</taxon>
        <taxon>Bacillota</taxon>
        <taxon>Bacilli</taxon>
        <taxon>Bacillales</taxon>
        <taxon>Paenibacillaceae</taxon>
        <taxon>Paenibacillus</taxon>
    </lineage>
</organism>
<dbReference type="InterPro" id="IPR036812">
    <property type="entry name" value="NAD(P)_OxRdtase_dom_sf"/>
</dbReference>
<dbReference type="CDD" id="cd19074">
    <property type="entry name" value="Aldo_ket_red_shaker-like"/>
    <property type="match status" value="1"/>
</dbReference>
<dbReference type="AlphaFoldDB" id="A0A2R5ELJ9"/>
<dbReference type="RefSeq" id="WP_108992552.1">
    <property type="nucleotide sequence ID" value="NZ_BDQX01000098.1"/>
</dbReference>
<keyword evidence="2" id="KW-0521">NADP</keyword>
<dbReference type="Pfam" id="PF00248">
    <property type="entry name" value="Aldo_ket_red"/>
    <property type="match status" value="1"/>
</dbReference>
<dbReference type="Proteomes" id="UP000245202">
    <property type="component" value="Unassembled WGS sequence"/>
</dbReference>
<dbReference type="PRINTS" id="PR01577">
    <property type="entry name" value="KCNABCHANNEL"/>
</dbReference>
<dbReference type="GO" id="GO:0016491">
    <property type="term" value="F:oxidoreductase activity"/>
    <property type="evidence" value="ECO:0007669"/>
    <property type="project" value="UniProtKB-KW"/>
</dbReference>
<keyword evidence="5" id="KW-0407">Ion channel</keyword>
<dbReference type="InterPro" id="IPR005399">
    <property type="entry name" value="K_chnl_volt-dep_bsu_KCNAB-rel"/>
</dbReference>
<evidence type="ECO:0000256" key="3">
    <source>
        <dbReference type="ARBA" id="ARBA00023002"/>
    </source>
</evidence>
<keyword evidence="5" id="KW-0406">Ion transport</keyword>
<keyword evidence="3" id="KW-0560">Oxidoreductase</keyword>
<sequence>MKYRRLGRSGLQVSEIALGSWLTYDDPGQAASVEAVIHKAYELGINYFDTANMYARGEAERVMGRALARYERDSYVLGTKVYFDMGEGANRKGLSRKHIMEQCEASLKRLGVDYIDLYYCHRFDENTPLDETLRAMDDLVTQGKILYVGISEWREWQIAEAAGLAERLHLDPVVVNQPEYNMFTRRIESDIVPMCEKHGIGQVVFSPLAHGVLSGKYRTGEAFPPGSRATNPDHNHWIKSQGLLSEHRLNQIESLIQVADGLGISLVQLALAWNLRLPNISSCIIGATRPEQVEKNVAASGISLSEDTLSEIENILSVGDRN</sequence>
<reference evidence="5 6" key="1">
    <citation type="submission" date="2017-08" db="EMBL/GenBank/DDBJ databases">
        <title>Substantial Increase in Enzyme Production by Combined Drug-Resistance Mutations in Paenibacillus agaridevorans.</title>
        <authorList>
            <person name="Tanaka Y."/>
            <person name="Funane K."/>
            <person name="Hosaka T."/>
            <person name="Shiwa Y."/>
            <person name="Fujita N."/>
            <person name="Miyazaki T."/>
            <person name="Yoshikawa H."/>
            <person name="Murakami K."/>
            <person name="Kasahara K."/>
            <person name="Inaoka T."/>
            <person name="Hiraga Y."/>
            <person name="Ochi K."/>
        </authorList>
    </citation>
    <scope>NUCLEOTIDE SEQUENCE [LARGE SCALE GENOMIC DNA]</scope>
    <source>
        <strain evidence="5 6">T-3040</strain>
    </source>
</reference>
<keyword evidence="6" id="KW-1185">Reference proteome</keyword>
<dbReference type="PANTHER" id="PTHR43150">
    <property type="entry name" value="HYPERKINETIC, ISOFORM M"/>
    <property type="match status" value="1"/>
</dbReference>
<evidence type="ECO:0000313" key="5">
    <source>
        <dbReference type="EMBL" id="GBG07512.1"/>
    </source>
</evidence>
<dbReference type="Gene3D" id="3.20.20.100">
    <property type="entry name" value="NADP-dependent oxidoreductase domain"/>
    <property type="match status" value="1"/>
</dbReference>
<evidence type="ECO:0000313" key="6">
    <source>
        <dbReference type="Proteomes" id="UP000245202"/>
    </source>
</evidence>
<accession>A0A2R5ELJ9</accession>
<dbReference type="FunFam" id="3.20.20.100:FF:000004">
    <property type="entry name" value="Oxidoreductase, aldo/keto reductase"/>
    <property type="match status" value="1"/>
</dbReference>
<name>A0A2R5ELJ9_9BACL</name>
<evidence type="ECO:0000256" key="2">
    <source>
        <dbReference type="ARBA" id="ARBA00022857"/>
    </source>
</evidence>
<keyword evidence="5" id="KW-0813">Transport</keyword>